<accession>A0ABQ4PQC1</accession>
<reference evidence="1" key="1">
    <citation type="submission" date="2021-05" db="EMBL/GenBank/DDBJ databases">
        <title>Molecular characterization for Shewanella algae harboring chromosomal blaOXA-55-like strains isolated from clinical and environment sample.</title>
        <authorList>
            <person name="Ohama Y."/>
            <person name="Aoki K."/>
            <person name="Harada S."/>
            <person name="Moriya K."/>
            <person name="Ishii Y."/>
            <person name="Tateda K."/>
        </authorList>
    </citation>
    <scope>NUCLEOTIDE SEQUENCE</scope>
    <source>
        <strain evidence="1">JCM 11563</strain>
    </source>
</reference>
<gene>
    <name evidence="1" type="ORF">TUM4438_40460</name>
</gene>
<protein>
    <submittedName>
        <fullName evidence="1">Uncharacterized protein</fullName>
    </submittedName>
</protein>
<dbReference type="Proteomes" id="UP000887104">
    <property type="component" value="Unassembled WGS sequence"/>
</dbReference>
<sequence length="65" mass="7329">MNAELEIIEDTTLKPTTPRAKDVAAWLWMVNRGTVLVKHYGEERINAHFASKEAAETYVTNATKP</sequence>
<dbReference type="EMBL" id="BPEY01000111">
    <property type="protein sequence ID" value="GIU51304.1"/>
    <property type="molecule type" value="Genomic_DNA"/>
</dbReference>
<evidence type="ECO:0000313" key="1">
    <source>
        <dbReference type="EMBL" id="GIU51304.1"/>
    </source>
</evidence>
<evidence type="ECO:0000313" key="2">
    <source>
        <dbReference type="Proteomes" id="UP000887104"/>
    </source>
</evidence>
<organism evidence="1 2">
    <name type="scientific">Shewanella sairae</name>
    <dbReference type="NCBI Taxonomy" id="190310"/>
    <lineage>
        <taxon>Bacteria</taxon>
        <taxon>Pseudomonadati</taxon>
        <taxon>Pseudomonadota</taxon>
        <taxon>Gammaproteobacteria</taxon>
        <taxon>Alteromonadales</taxon>
        <taxon>Shewanellaceae</taxon>
        <taxon>Shewanella</taxon>
    </lineage>
</organism>
<proteinExistence type="predicted"/>
<name>A0ABQ4PQC1_9GAMM</name>
<comment type="caution">
    <text evidence="1">The sequence shown here is derived from an EMBL/GenBank/DDBJ whole genome shotgun (WGS) entry which is preliminary data.</text>
</comment>
<dbReference type="RefSeq" id="WP_220783011.1">
    <property type="nucleotide sequence ID" value="NZ_BPEY01000111.1"/>
</dbReference>
<keyword evidence="2" id="KW-1185">Reference proteome</keyword>